<feature type="transmembrane region" description="Helical" evidence="1">
    <location>
        <begin position="41"/>
        <end position="62"/>
    </location>
</feature>
<feature type="transmembrane region" description="Helical" evidence="1">
    <location>
        <begin position="6"/>
        <end position="29"/>
    </location>
</feature>
<dbReference type="GO" id="GO:0007165">
    <property type="term" value="P:signal transduction"/>
    <property type="evidence" value="ECO:0007669"/>
    <property type="project" value="TreeGrafter"/>
</dbReference>
<dbReference type="InterPro" id="IPR005151">
    <property type="entry name" value="Tail-specific_protease"/>
</dbReference>
<evidence type="ECO:0000313" key="3">
    <source>
        <dbReference type="EMBL" id="CAP53645.1"/>
    </source>
</evidence>
<feature type="transmembrane region" description="Helical" evidence="1">
    <location>
        <begin position="214"/>
        <end position="232"/>
    </location>
</feature>
<dbReference type="GO" id="GO:0030288">
    <property type="term" value="C:outer membrane-bounded periplasmic space"/>
    <property type="evidence" value="ECO:0007669"/>
    <property type="project" value="TreeGrafter"/>
</dbReference>
<dbReference type="Gene3D" id="3.90.226.10">
    <property type="entry name" value="2-enoyl-CoA Hydratase, Chain A, domain 1"/>
    <property type="match status" value="1"/>
</dbReference>
<organism evidence="3 4">
    <name type="scientific">Xanthomonas campestris pv. campestris (strain B100)</name>
    <dbReference type="NCBI Taxonomy" id="509169"/>
    <lineage>
        <taxon>Bacteria</taxon>
        <taxon>Pseudomonadati</taxon>
        <taxon>Pseudomonadota</taxon>
        <taxon>Gammaproteobacteria</taxon>
        <taxon>Lysobacterales</taxon>
        <taxon>Lysobacteraceae</taxon>
        <taxon>Xanthomonas</taxon>
    </lineage>
</organism>
<dbReference type="InterPro" id="IPR029045">
    <property type="entry name" value="ClpP/crotonase-like_dom_sf"/>
</dbReference>
<feature type="transmembrane region" description="Helical" evidence="1">
    <location>
        <begin position="135"/>
        <end position="156"/>
    </location>
</feature>
<dbReference type="EMBL" id="AM920689">
    <property type="protein sequence ID" value="CAP53645.1"/>
    <property type="molecule type" value="Genomic_DNA"/>
</dbReference>
<name>B0RYV9_XANCB</name>
<evidence type="ECO:0000256" key="1">
    <source>
        <dbReference type="SAM" id="Phobius"/>
    </source>
</evidence>
<evidence type="ECO:0000313" key="4">
    <source>
        <dbReference type="Proteomes" id="UP000001188"/>
    </source>
</evidence>
<dbReference type="Proteomes" id="UP000001188">
    <property type="component" value="Chromosome"/>
</dbReference>
<protein>
    <submittedName>
        <fullName evidence="3">Membrane protein with AraC family transcriptional regulator and peptidase domain</fullName>
    </submittedName>
</protein>
<dbReference type="GO" id="GO:0004175">
    <property type="term" value="F:endopeptidase activity"/>
    <property type="evidence" value="ECO:0007669"/>
    <property type="project" value="TreeGrafter"/>
</dbReference>
<keyword evidence="1" id="KW-0812">Transmembrane</keyword>
<proteinExistence type="predicted"/>
<feature type="transmembrane region" description="Helical" evidence="1">
    <location>
        <begin position="298"/>
        <end position="316"/>
    </location>
</feature>
<dbReference type="AlphaFoldDB" id="B0RYV9"/>
<dbReference type="PANTHER" id="PTHR32060:SF30">
    <property type="entry name" value="CARBOXY-TERMINAL PROCESSING PROTEASE CTPA"/>
    <property type="match status" value="1"/>
</dbReference>
<dbReference type="Pfam" id="PF03572">
    <property type="entry name" value="Peptidase_S41"/>
    <property type="match status" value="1"/>
</dbReference>
<dbReference type="HOGENOM" id="CLU_352646_0_0_6"/>
<reference evidence="3 4" key="1">
    <citation type="journal article" date="2008" name="J. Biotechnol.">
        <title>The genome of Xanthomonas campestris pv. campestris B100 and its use for the reconstruction of metabolic pathways involved in xanthan biosynthesis.</title>
        <authorList>
            <person name="Vorholter F.J."/>
            <person name="Schneiker S."/>
            <person name="Goesmann A."/>
            <person name="Krause L."/>
            <person name="Bekel T."/>
            <person name="Kaiser O."/>
            <person name="Linke B."/>
            <person name="Patschkowski T."/>
            <person name="Ruckert C."/>
            <person name="Schmid J."/>
            <person name="Sidhu V.K."/>
            <person name="Sieber V."/>
            <person name="Tauch A."/>
            <person name="Watt S.A."/>
            <person name="Weisshaar B."/>
            <person name="Becker A."/>
            <person name="Niehaus K."/>
            <person name="Puhler A."/>
        </authorList>
    </citation>
    <scope>NUCLEOTIDE SEQUENCE [LARGE SCALE GENOMIC DNA]</scope>
    <source>
        <strain evidence="3 4">B100</strain>
    </source>
</reference>
<keyword evidence="1" id="KW-1133">Transmembrane helix</keyword>
<sequence>MSSISFGMWSTSLLLGSAHGVIGAGLLLWAPRNRIANRCLAALLLVVVALITPYTLGYAGAYDAYPDLTYAPLFWELAIGPLVWLYVRQLARAHLPRRWALHLLPALLQGGYYAWLFTWPLQRKWAWDDAVQRPWIAPLQDALVLLSLGVYLLMAWREYLSYQRWLEHHSGAREELRLPWLRGFLLAASALLLLRLGFTVSDRWWHRLSYFDEFPRYLATVAVVYYLGLEGWRHARARYPRRDLLLSGDALADAPARAGSAPPVVPLPEHAVESSAAAAISRLGAPYQGVAMSRRLRLLLVVALLSWQPAGATPAASAPPVRSDSVLPGPALLADIAVLEQAYAALHPGLYRYSSEQAVAQRFAALRAELGQGATLAQAYLAISRLTASVRCGHSFPNFVNQPEAIQHALFDHDRHLPFYFRWLDGRMVISRNGSNQRSLVPGTEVLAIDGVPAAQILSALMGVARADGSNDAKRIAQMEVQGFARIEAFDAYLPLLFPQISAEPLLRVRGPGGGAVRTLQVHSLTAAQRQAMAPIQPRDSTAPAWRLEMPNARLAILRMPDWALYDSQWDWRGFLAQSFSTLAARKVPALVIDLRGNEGGLDVGSVLQGYLSVRALGVPPMRKRVRYRRLPASLAPFVTTWDASFRDWGARAVEDADDARFYTLRDAASDDAPTETSTQIAPRAPHFAGNVFVLIGAENSSATFEFAQRVQANGLATLVGQPTGGNLRGINGSAFFFVQLPNSHIEVDLPLVGQFPLTAQPDRGVLPDITVRPSAADLQHGTDAEMAAVTALLPGA</sequence>
<accession>B0RYV9</accession>
<keyword evidence="1" id="KW-0472">Membrane</keyword>
<feature type="transmembrane region" description="Helical" evidence="1">
    <location>
        <begin position="68"/>
        <end position="87"/>
    </location>
</feature>
<dbReference type="KEGG" id="xca:xcc-b100_4275"/>
<gene>
    <name evidence="3" type="ORF">XCCB100_4275</name>
</gene>
<evidence type="ECO:0000259" key="2">
    <source>
        <dbReference type="Pfam" id="PF03572"/>
    </source>
</evidence>
<dbReference type="GO" id="GO:0006508">
    <property type="term" value="P:proteolysis"/>
    <property type="evidence" value="ECO:0007669"/>
    <property type="project" value="InterPro"/>
</dbReference>
<feature type="transmembrane region" description="Helical" evidence="1">
    <location>
        <begin position="176"/>
        <end position="194"/>
    </location>
</feature>
<dbReference type="SUPFAM" id="SSF52096">
    <property type="entry name" value="ClpP/crotonase"/>
    <property type="match status" value="1"/>
</dbReference>
<dbReference type="GO" id="GO:0008236">
    <property type="term" value="F:serine-type peptidase activity"/>
    <property type="evidence" value="ECO:0007669"/>
    <property type="project" value="InterPro"/>
</dbReference>
<feature type="domain" description="Tail specific protease" evidence="2">
    <location>
        <begin position="555"/>
        <end position="727"/>
    </location>
</feature>
<feature type="transmembrane region" description="Helical" evidence="1">
    <location>
        <begin position="99"/>
        <end position="115"/>
    </location>
</feature>
<dbReference type="PANTHER" id="PTHR32060">
    <property type="entry name" value="TAIL-SPECIFIC PROTEASE"/>
    <property type="match status" value="1"/>
</dbReference>